<dbReference type="InterPro" id="IPR029061">
    <property type="entry name" value="THDP-binding"/>
</dbReference>
<sequence length="422" mass="46981">MKVSDYVNSFLKKNEVKFIFEMSGGMITHLLDSIYQKNEIKIVSMKHEQSAAFAADTVGRLTGKPGIAMATSGPGATNLITGIGSSYFDSSPTVFITGQVNRNELKKNRKIRQLGFQETDIVSIIKPITKKAFRATNAKNVPDLLKKAYEVSTSGRPGPVLLDLPMDVQRTQIKAPKAKKVSIQAKKFYKNNILKKLFFDLQNSKKPIILVGGGIHSSRSLDLFRKFIHLIKIPVVNSLMAVDALPYSEPLRVGFIGSYGNRWANITLSNSDFVLVLGSRLDVRQTGSQVKEFKEDKIIYHVDCEKGEINNRISGCAEVNSDLQAFLTNIIKYIGKKKIQARNDWINEINSLKNSFPDYKENSKISGINPNNFIHKLSKFSKKASVIVSDVGQHQMWAAQSLELHKNQRFVTSGGMGSMGFG</sequence>
<evidence type="ECO:0000259" key="5">
    <source>
        <dbReference type="Pfam" id="PF02775"/>
    </source>
</evidence>
<dbReference type="InterPro" id="IPR045229">
    <property type="entry name" value="TPP_enz"/>
</dbReference>
<dbReference type="Gene3D" id="3.40.50.1220">
    <property type="entry name" value="TPP-binding domain"/>
    <property type="match status" value="1"/>
</dbReference>
<feature type="domain" description="Thiamine pyrophosphate enzyme N-terminal TPP-binding" evidence="6">
    <location>
        <begin position="1"/>
        <end position="123"/>
    </location>
</feature>
<dbReference type="InterPro" id="IPR012000">
    <property type="entry name" value="Thiamin_PyroP_enz_cen_dom"/>
</dbReference>
<dbReference type="PANTHER" id="PTHR18968">
    <property type="entry name" value="THIAMINE PYROPHOSPHATE ENZYMES"/>
    <property type="match status" value="1"/>
</dbReference>
<dbReference type="Gene3D" id="3.40.50.970">
    <property type="match status" value="2"/>
</dbReference>
<gene>
    <name evidence="7" type="ORF">METZ01_LOCUS252745</name>
</gene>
<reference evidence="7" key="1">
    <citation type="submission" date="2018-05" db="EMBL/GenBank/DDBJ databases">
        <authorList>
            <person name="Lanie J.A."/>
            <person name="Ng W.-L."/>
            <person name="Kazmierczak K.M."/>
            <person name="Andrzejewski T.M."/>
            <person name="Davidsen T.M."/>
            <person name="Wayne K.J."/>
            <person name="Tettelin H."/>
            <person name="Glass J.I."/>
            <person name="Rusch D."/>
            <person name="Podicherti R."/>
            <person name="Tsui H.-C.T."/>
            <person name="Winkler M.E."/>
        </authorList>
    </citation>
    <scope>NUCLEOTIDE SEQUENCE</scope>
</reference>
<name>A0A382IMI3_9ZZZZ</name>
<evidence type="ECO:0008006" key="8">
    <source>
        <dbReference type="Google" id="ProtNLM"/>
    </source>
</evidence>
<comment type="similarity">
    <text evidence="1 3">Belongs to the TPP enzyme family.</text>
</comment>
<evidence type="ECO:0000259" key="4">
    <source>
        <dbReference type="Pfam" id="PF00205"/>
    </source>
</evidence>
<dbReference type="InterPro" id="IPR012001">
    <property type="entry name" value="Thiamin_PyroP_enz_TPP-bd_dom"/>
</dbReference>
<dbReference type="SUPFAM" id="SSF52467">
    <property type="entry name" value="DHS-like NAD/FAD-binding domain"/>
    <property type="match status" value="1"/>
</dbReference>
<dbReference type="CDD" id="cd07035">
    <property type="entry name" value="TPP_PYR_POX_like"/>
    <property type="match status" value="1"/>
</dbReference>
<dbReference type="InterPro" id="IPR011766">
    <property type="entry name" value="TPP_enzyme_TPP-bd"/>
</dbReference>
<dbReference type="InterPro" id="IPR029035">
    <property type="entry name" value="DHS-like_NAD/FAD-binding_dom"/>
</dbReference>
<accession>A0A382IMI3</accession>
<feature type="domain" description="Thiamine pyrophosphate enzyme TPP-binding" evidence="5">
    <location>
        <begin position="390"/>
        <end position="422"/>
    </location>
</feature>
<dbReference type="EMBL" id="UINC01067836">
    <property type="protein sequence ID" value="SVB99891.1"/>
    <property type="molecule type" value="Genomic_DNA"/>
</dbReference>
<dbReference type="FunFam" id="3.40.50.970:FF:000007">
    <property type="entry name" value="Acetolactate synthase"/>
    <property type="match status" value="1"/>
</dbReference>
<dbReference type="AlphaFoldDB" id="A0A382IMI3"/>
<organism evidence="7">
    <name type="scientific">marine metagenome</name>
    <dbReference type="NCBI Taxonomy" id="408172"/>
    <lineage>
        <taxon>unclassified sequences</taxon>
        <taxon>metagenomes</taxon>
        <taxon>ecological metagenomes</taxon>
    </lineage>
</organism>
<feature type="non-terminal residue" evidence="7">
    <location>
        <position position="422"/>
    </location>
</feature>
<dbReference type="GO" id="GO:0009097">
    <property type="term" value="P:isoleucine biosynthetic process"/>
    <property type="evidence" value="ECO:0007669"/>
    <property type="project" value="TreeGrafter"/>
</dbReference>
<dbReference type="GO" id="GO:0030976">
    <property type="term" value="F:thiamine pyrophosphate binding"/>
    <property type="evidence" value="ECO:0007669"/>
    <property type="project" value="InterPro"/>
</dbReference>
<dbReference type="GO" id="GO:0050660">
    <property type="term" value="F:flavin adenine dinucleotide binding"/>
    <property type="evidence" value="ECO:0007669"/>
    <property type="project" value="TreeGrafter"/>
</dbReference>
<dbReference type="Pfam" id="PF00205">
    <property type="entry name" value="TPP_enzyme_M"/>
    <property type="match status" value="1"/>
</dbReference>
<protein>
    <recommendedName>
        <fullName evidence="8">Acetolactate synthase</fullName>
    </recommendedName>
</protein>
<dbReference type="GO" id="GO:0000287">
    <property type="term" value="F:magnesium ion binding"/>
    <property type="evidence" value="ECO:0007669"/>
    <property type="project" value="InterPro"/>
</dbReference>
<evidence type="ECO:0000313" key="7">
    <source>
        <dbReference type="EMBL" id="SVB99891.1"/>
    </source>
</evidence>
<evidence type="ECO:0000256" key="3">
    <source>
        <dbReference type="RuleBase" id="RU362132"/>
    </source>
</evidence>
<evidence type="ECO:0000256" key="2">
    <source>
        <dbReference type="ARBA" id="ARBA00023052"/>
    </source>
</evidence>
<dbReference type="GO" id="GO:0009099">
    <property type="term" value="P:L-valine biosynthetic process"/>
    <property type="evidence" value="ECO:0007669"/>
    <property type="project" value="TreeGrafter"/>
</dbReference>
<proteinExistence type="inferred from homology"/>
<evidence type="ECO:0000259" key="6">
    <source>
        <dbReference type="Pfam" id="PF02776"/>
    </source>
</evidence>
<dbReference type="Pfam" id="PF02776">
    <property type="entry name" value="TPP_enzyme_N"/>
    <property type="match status" value="1"/>
</dbReference>
<keyword evidence="2 3" id="KW-0786">Thiamine pyrophosphate</keyword>
<dbReference type="SUPFAM" id="SSF52518">
    <property type="entry name" value="Thiamin diphosphate-binding fold (THDP-binding)"/>
    <property type="match status" value="2"/>
</dbReference>
<dbReference type="GO" id="GO:0003984">
    <property type="term" value="F:acetolactate synthase activity"/>
    <property type="evidence" value="ECO:0007669"/>
    <property type="project" value="TreeGrafter"/>
</dbReference>
<dbReference type="GO" id="GO:0005948">
    <property type="term" value="C:acetolactate synthase complex"/>
    <property type="evidence" value="ECO:0007669"/>
    <property type="project" value="TreeGrafter"/>
</dbReference>
<evidence type="ECO:0000256" key="1">
    <source>
        <dbReference type="ARBA" id="ARBA00007812"/>
    </source>
</evidence>
<dbReference type="Pfam" id="PF02775">
    <property type="entry name" value="TPP_enzyme_C"/>
    <property type="match status" value="1"/>
</dbReference>
<dbReference type="PANTHER" id="PTHR18968:SF13">
    <property type="entry name" value="ACETOLACTATE SYNTHASE CATALYTIC SUBUNIT, MITOCHONDRIAL"/>
    <property type="match status" value="1"/>
</dbReference>
<feature type="domain" description="Thiamine pyrophosphate enzyme central" evidence="4">
    <location>
        <begin position="201"/>
        <end position="329"/>
    </location>
</feature>